<reference evidence="2 3" key="1">
    <citation type="submission" date="2017-05" db="EMBL/GenBank/DDBJ databases">
        <title>Vagococcus spp. assemblies.</title>
        <authorList>
            <person name="Gulvik C.A."/>
        </authorList>
    </citation>
    <scope>NUCLEOTIDE SEQUENCE [LARGE SCALE GENOMIC DNA]</scope>
    <source>
        <strain evidence="2 3">CCUG 41755</strain>
    </source>
</reference>
<accession>A0A430ABZ5</accession>
<gene>
    <name evidence="2" type="ORF">CBF31_01695</name>
</gene>
<evidence type="ECO:0000313" key="2">
    <source>
        <dbReference type="EMBL" id="RSU04759.1"/>
    </source>
</evidence>
<dbReference type="Proteomes" id="UP000287101">
    <property type="component" value="Unassembled WGS sequence"/>
</dbReference>
<feature type="transmembrane region" description="Helical" evidence="1">
    <location>
        <begin position="14"/>
        <end position="33"/>
    </location>
</feature>
<dbReference type="AlphaFoldDB" id="A0A430ABZ5"/>
<keyword evidence="1" id="KW-0812">Transmembrane</keyword>
<feature type="transmembrane region" description="Helical" evidence="1">
    <location>
        <begin position="54"/>
        <end position="71"/>
    </location>
</feature>
<protein>
    <recommendedName>
        <fullName evidence="4">DUF1648 domain-containing protein</fullName>
    </recommendedName>
</protein>
<evidence type="ECO:0000313" key="3">
    <source>
        <dbReference type="Proteomes" id="UP000287101"/>
    </source>
</evidence>
<evidence type="ECO:0000256" key="1">
    <source>
        <dbReference type="SAM" id="Phobius"/>
    </source>
</evidence>
<evidence type="ECO:0008006" key="4">
    <source>
        <dbReference type="Google" id="ProtNLM"/>
    </source>
</evidence>
<organism evidence="2 3">
    <name type="scientific">Vagococcus fessus</name>
    <dbReference type="NCBI Taxonomy" id="120370"/>
    <lineage>
        <taxon>Bacteria</taxon>
        <taxon>Bacillati</taxon>
        <taxon>Bacillota</taxon>
        <taxon>Bacilli</taxon>
        <taxon>Lactobacillales</taxon>
        <taxon>Enterococcaceae</taxon>
        <taxon>Vagococcus</taxon>
    </lineage>
</organism>
<name>A0A430ABZ5_9ENTE</name>
<keyword evidence="1" id="KW-1133">Transmembrane helix</keyword>
<sequence length="116" mass="13170">MPTVSKLYSHFMTYFHYIGLAITVFIIFLLLKIDGIIPTHMTATMHIDGYGSKYILLLLPIAFLFMSVAAKPKLIDTMYPNFTDSNIITKVIFMAINSLLLVTSIIYLVQVMIFVV</sequence>
<keyword evidence="3" id="KW-1185">Reference proteome</keyword>
<comment type="caution">
    <text evidence="2">The sequence shown here is derived from an EMBL/GenBank/DDBJ whole genome shotgun (WGS) entry which is preliminary data.</text>
</comment>
<proteinExistence type="predicted"/>
<dbReference type="OrthoDB" id="9808690at2"/>
<dbReference type="RefSeq" id="WP_126830340.1">
    <property type="nucleotide sequence ID" value="NZ_CBCRYB010000002.1"/>
</dbReference>
<keyword evidence="1" id="KW-0472">Membrane</keyword>
<feature type="transmembrane region" description="Helical" evidence="1">
    <location>
        <begin position="91"/>
        <end position="115"/>
    </location>
</feature>
<dbReference type="EMBL" id="NGJY01000001">
    <property type="protein sequence ID" value="RSU04759.1"/>
    <property type="molecule type" value="Genomic_DNA"/>
</dbReference>